<dbReference type="InterPro" id="IPR006076">
    <property type="entry name" value="FAD-dep_OxRdtase"/>
</dbReference>
<accession>A0ABW2DTN2</accession>
<dbReference type="Gene3D" id="3.50.50.60">
    <property type="entry name" value="FAD/NAD(P)-binding domain"/>
    <property type="match status" value="1"/>
</dbReference>
<dbReference type="EMBL" id="JBHSYM010000003">
    <property type="protein sequence ID" value="MFC7010442.1"/>
    <property type="molecule type" value="Genomic_DNA"/>
</dbReference>
<dbReference type="RefSeq" id="WP_189870753.1">
    <property type="nucleotide sequence ID" value="NZ_BMWA01000007.1"/>
</dbReference>
<dbReference type="InterPro" id="IPR036188">
    <property type="entry name" value="FAD/NAD-bd_sf"/>
</dbReference>
<evidence type="ECO:0000313" key="3">
    <source>
        <dbReference type="Proteomes" id="UP001596409"/>
    </source>
</evidence>
<sequence length="431" mass="46136">MTSTEVVYSEFGWADPPDDVTAALEGEVTCDIAVVGGGYAGMAAALRLAERGADVVLLEAGFCGCGASSRNAGQLGSVPGGDPQLLSALHPRRFQGLVRLAEEAVDFTEKLIDRHGIDCEYEQTGNVAAAVSPGQLRIAKKKAEIFQKAGVNVEFGDGRDLGLPDAFLGGMLEPVGGVMDPGKFALGLRKALLASDVKVYEQTPAKAVEPTSVGVIVAAPRGHVRAEKVVLATNAYSRELSIAPKRLAAPIWVSMIETEPVDRLEATGWTSRSGLATQHSIMESYRPTRRNTIVTGVRQLQVARGTVGARKPDPAVVSDITDGFRSRFPALRDIAIQRAWGGWIAMTPSWLPVAGDVARNVSYLIACNGHGLAQAPYLGTLLADRLVDGKGHDDLDTVWRQRPRFAPALVFNAPVMRTMWACDRRADRKIS</sequence>
<dbReference type="Proteomes" id="UP001596409">
    <property type="component" value="Unassembled WGS sequence"/>
</dbReference>
<dbReference type="PANTHER" id="PTHR13847:SF281">
    <property type="entry name" value="FAD DEPENDENT OXIDOREDUCTASE DOMAIN-CONTAINING PROTEIN"/>
    <property type="match status" value="1"/>
</dbReference>
<dbReference type="Pfam" id="PF01266">
    <property type="entry name" value="DAO"/>
    <property type="match status" value="1"/>
</dbReference>
<feature type="domain" description="FAD dependent oxidoreductase" evidence="1">
    <location>
        <begin position="31"/>
        <end position="385"/>
    </location>
</feature>
<organism evidence="2 3">
    <name type="scientific">Streptomyces viridiviolaceus</name>
    <dbReference type="NCBI Taxonomy" id="68282"/>
    <lineage>
        <taxon>Bacteria</taxon>
        <taxon>Bacillati</taxon>
        <taxon>Actinomycetota</taxon>
        <taxon>Actinomycetes</taxon>
        <taxon>Kitasatosporales</taxon>
        <taxon>Streptomycetaceae</taxon>
        <taxon>Streptomyces</taxon>
    </lineage>
</organism>
<evidence type="ECO:0000313" key="2">
    <source>
        <dbReference type="EMBL" id="MFC7010442.1"/>
    </source>
</evidence>
<reference evidence="3" key="1">
    <citation type="journal article" date="2019" name="Int. J. Syst. Evol. Microbiol.">
        <title>The Global Catalogue of Microorganisms (GCM) 10K type strain sequencing project: providing services to taxonomists for standard genome sequencing and annotation.</title>
        <authorList>
            <consortium name="The Broad Institute Genomics Platform"/>
            <consortium name="The Broad Institute Genome Sequencing Center for Infectious Disease"/>
            <person name="Wu L."/>
            <person name="Ma J."/>
        </authorList>
    </citation>
    <scope>NUCLEOTIDE SEQUENCE [LARGE SCALE GENOMIC DNA]</scope>
    <source>
        <strain evidence="3">JCM 4855</strain>
    </source>
</reference>
<dbReference type="EC" id="1.-.-.-" evidence="2"/>
<protein>
    <submittedName>
        <fullName evidence="2">NAD(P)/FAD-dependent oxidoreductase</fullName>
        <ecNumber evidence="2">1.-.-.-</ecNumber>
    </submittedName>
</protein>
<name>A0ABW2DTN2_9ACTN</name>
<dbReference type="PANTHER" id="PTHR13847">
    <property type="entry name" value="SARCOSINE DEHYDROGENASE-RELATED"/>
    <property type="match status" value="1"/>
</dbReference>
<keyword evidence="3" id="KW-1185">Reference proteome</keyword>
<dbReference type="GO" id="GO:0016491">
    <property type="term" value="F:oxidoreductase activity"/>
    <property type="evidence" value="ECO:0007669"/>
    <property type="project" value="UniProtKB-KW"/>
</dbReference>
<gene>
    <name evidence="2" type="ORF">ACFQMH_01730</name>
</gene>
<dbReference type="SUPFAM" id="SSF51905">
    <property type="entry name" value="FAD/NAD(P)-binding domain"/>
    <property type="match status" value="1"/>
</dbReference>
<keyword evidence="2" id="KW-0560">Oxidoreductase</keyword>
<evidence type="ECO:0000259" key="1">
    <source>
        <dbReference type="Pfam" id="PF01266"/>
    </source>
</evidence>
<comment type="caution">
    <text evidence="2">The sequence shown here is derived from an EMBL/GenBank/DDBJ whole genome shotgun (WGS) entry which is preliminary data.</text>
</comment>
<dbReference type="Gene3D" id="3.30.9.10">
    <property type="entry name" value="D-Amino Acid Oxidase, subunit A, domain 2"/>
    <property type="match status" value="1"/>
</dbReference>
<proteinExistence type="predicted"/>